<dbReference type="Gramene" id="RZC54281">
    <property type="protein sequence ID" value="RZC54281"/>
    <property type="gene ID" value="C5167_013119"/>
</dbReference>
<reference evidence="2 3" key="1">
    <citation type="journal article" date="2018" name="Science">
        <title>The opium poppy genome and morphinan production.</title>
        <authorList>
            <person name="Guo L."/>
            <person name="Winzer T."/>
            <person name="Yang X."/>
            <person name="Li Y."/>
            <person name="Ning Z."/>
            <person name="He Z."/>
            <person name="Teodor R."/>
            <person name="Lu Y."/>
            <person name="Bowser T.A."/>
            <person name="Graham I.A."/>
            <person name="Ye K."/>
        </authorList>
    </citation>
    <scope>NUCLEOTIDE SEQUENCE [LARGE SCALE GENOMIC DNA]</scope>
    <source>
        <strain evidence="3">cv. HN1</strain>
        <tissue evidence="2">Leaves</tissue>
    </source>
</reference>
<dbReference type="Proteomes" id="UP000316621">
    <property type="component" value="Chromosome 3"/>
</dbReference>
<accession>A0A4Y7J2V3</accession>
<sequence>MAGTIPARAKLGQIRQAPSPKLMSSQARLCYGLLLFDPLSQTPIFFALSLSALVSLLFLSLACRR</sequence>
<evidence type="ECO:0000313" key="2">
    <source>
        <dbReference type="EMBL" id="RZC54281.1"/>
    </source>
</evidence>
<dbReference type="EMBL" id="CM010717">
    <property type="protein sequence ID" value="RZC54281.1"/>
    <property type="molecule type" value="Genomic_DNA"/>
</dbReference>
<evidence type="ECO:0000256" key="1">
    <source>
        <dbReference type="SAM" id="Phobius"/>
    </source>
</evidence>
<keyword evidence="1" id="KW-0472">Membrane</keyword>
<proteinExistence type="predicted"/>
<organism evidence="2 3">
    <name type="scientific">Papaver somniferum</name>
    <name type="common">Opium poppy</name>
    <dbReference type="NCBI Taxonomy" id="3469"/>
    <lineage>
        <taxon>Eukaryota</taxon>
        <taxon>Viridiplantae</taxon>
        <taxon>Streptophyta</taxon>
        <taxon>Embryophyta</taxon>
        <taxon>Tracheophyta</taxon>
        <taxon>Spermatophyta</taxon>
        <taxon>Magnoliopsida</taxon>
        <taxon>Ranunculales</taxon>
        <taxon>Papaveraceae</taxon>
        <taxon>Papaveroideae</taxon>
        <taxon>Papaver</taxon>
    </lineage>
</organism>
<evidence type="ECO:0000313" key="3">
    <source>
        <dbReference type="Proteomes" id="UP000316621"/>
    </source>
</evidence>
<feature type="transmembrane region" description="Helical" evidence="1">
    <location>
        <begin position="44"/>
        <end position="63"/>
    </location>
</feature>
<name>A0A4Y7J2V3_PAPSO</name>
<keyword evidence="1" id="KW-0812">Transmembrane</keyword>
<protein>
    <submittedName>
        <fullName evidence="2">Uncharacterized protein</fullName>
    </submittedName>
</protein>
<keyword evidence="3" id="KW-1185">Reference proteome</keyword>
<dbReference type="AlphaFoldDB" id="A0A4Y7J2V3"/>
<gene>
    <name evidence="2" type="ORF">C5167_013119</name>
</gene>
<keyword evidence="1" id="KW-1133">Transmembrane helix</keyword>